<evidence type="ECO:0000256" key="5">
    <source>
        <dbReference type="ARBA" id="ARBA00023054"/>
    </source>
</evidence>
<dbReference type="FunFam" id="3.40.50.620:FF:000020">
    <property type="entry name" value="Valine--tRNA ligase, mitochondrial"/>
    <property type="match status" value="1"/>
</dbReference>
<evidence type="ECO:0000256" key="10">
    <source>
        <dbReference type="SAM" id="MobiDB-lite"/>
    </source>
</evidence>
<feature type="domain" description="Aminoacyl-tRNA synthetase class Ia" evidence="11">
    <location>
        <begin position="39"/>
        <end position="588"/>
    </location>
</feature>
<dbReference type="InterPro" id="IPR002303">
    <property type="entry name" value="Valyl-tRNA_ligase"/>
</dbReference>
<dbReference type="Gene3D" id="1.10.287.380">
    <property type="entry name" value="Valyl-tRNA synthetase, C-terminal domain"/>
    <property type="match status" value="1"/>
</dbReference>
<dbReference type="PANTHER" id="PTHR11946:SF93">
    <property type="entry name" value="VALINE--TRNA LIGASE, CHLOROPLASTIC_MITOCHONDRIAL 2"/>
    <property type="match status" value="1"/>
</dbReference>
<comment type="catalytic activity">
    <reaction evidence="7 9">
        <text>tRNA(Val) + L-valine + ATP = L-valyl-tRNA(Val) + AMP + diphosphate</text>
        <dbReference type="Rhea" id="RHEA:10704"/>
        <dbReference type="Rhea" id="RHEA-COMP:9672"/>
        <dbReference type="Rhea" id="RHEA-COMP:9708"/>
        <dbReference type="ChEBI" id="CHEBI:30616"/>
        <dbReference type="ChEBI" id="CHEBI:33019"/>
        <dbReference type="ChEBI" id="CHEBI:57762"/>
        <dbReference type="ChEBI" id="CHEBI:78442"/>
        <dbReference type="ChEBI" id="CHEBI:78537"/>
        <dbReference type="ChEBI" id="CHEBI:456215"/>
        <dbReference type="EC" id="6.1.1.9"/>
    </reaction>
</comment>
<dbReference type="InterPro" id="IPR014729">
    <property type="entry name" value="Rossmann-like_a/b/a_fold"/>
</dbReference>
<feature type="domain" description="Methionyl/Valyl/Leucyl/Isoleucyl-tRNA synthetase anticodon-binding" evidence="12">
    <location>
        <begin position="633"/>
        <end position="798"/>
    </location>
</feature>
<keyword evidence="2 9" id="KW-0547">Nucleotide-binding</keyword>
<dbReference type="InterPro" id="IPR037118">
    <property type="entry name" value="Val-tRNA_synth_C_sf"/>
</dbReference>
<feature type="compositionally biased region" description="Basic and acidic residues" evidence="10">
    <location>
        <begin position="697"/>
        <end position="710"/>
    </location>
</feature>
<gene>
    <name evidence="9" type="primary">valS</name>
    <name evidence="14" type="ORF">E6G98_00935</name>
</gene>
<dbReference type="HAMAP" id="MF_02004">
    <property type="entry name" value="Val_tRNA_synth_type1"/>
    <property type="match status" value="1"/>
</dbReference>
<evidence type="ECO:0000256" key="1">
    <source>
        <dbReference type="ARBA" id="ARBA00022598"/>
    </source>
</evidence>
<dbReference type="Proteomes" id="UP000315217">
    <property type="component" value="Unassembled WGS sequence"/>
</dbReference>
<dbReference type="GO" id="GO:0005829">
    <property type="term" value="C:cytosol"/>
    <property type="evidence" value="ECO:0007669"/>
    <property type="project" value="TreeGrafter"/>
</dbReference>
<evidence type="ECO:0000313" key="14">
    <source>
        <dbReference type="EMBL" id="TMJ13172.1"/>
    </source>
</evidence>
<keyword evidence="9" id="KW-0963">Cytoplasm</keyword>
<proteinExistence type="inferred from homology"/>
<evidence type="ECO:0000259" key="12">
    <source>
        <dbReference type="Pfam" id="PF08264"/>
    </source>
</evidence>
<evidence type="ECO:0000256" key="8">
    <source>
        <dbReference type="ARBA" id="ARBA00060830"/>
    </source>
</evidence>
<dbReference type="Gene3D" id="3.40.50.620">
    <property type="entry name" value="HUPs"/>
    <property type="match status" value="2"/>
</dbReference>
<comment type="subcellular location">
    <subcellularLocation>
        <location evidence="9">Cytoplasm</location>
    </subcellularLocation>
</comment>
<evidence type="ECO:0000256" key="3">
    <source>
        <dbReference type="ARBA" id="ARBA00022840"/>
    </source>
</evidence>
<organism evidence="14 15">
    <name type="scientific">Candidatus Segetimicrobium genomatis</name>
    <dbReference type="NCBI Taxonomy" id="2569760"/>
    <lineage>
        <taxon>Bacteria</taxon>
        <taxon>Bacillati</taxon>
        <taxon>Candidatus Sysuimicrobiota</taxon>
        <taxon>Candidatus Sysuimicrobiia</taxon>
        <taxon>Candidatus Sysuimicrobiales</taxon>
        <taxon>Candidatus Segetimicrobiaceae</taxon>
        <taxon>Candidatus Segetimicrobium</taxon>
    </lineage>
</organism>
<evidence type="ECO:0000256" key="4">
    <source>
        <dbReference type="ARBA" id="ARBA00022917"/>
    </source>
</evidence>
<feature type="coiled-coil region" evidence="9">
    <location>
        <begin position="864"/>
        <end position="926"/>
    </location>
</feature>
<keyword evidence="3 9" id="KW-0067">ATP-binding</keyword>
<dbReference type="EC" id="6.1.1.9" evidence="9"/>
<reference evidence="14 15" key="1">
    <citation type="journal article" date="2019" name="Nat. Microbiol.">
        <title>Mediterranean grassland soil C-N compound turnover is dependent on rainfall and depth, and is mediated by genomically divergent microorganisms.</title>
        <authorList>
            <person name="Diamond S."/>
            <person name="Andeer P.F."/>
            <person name="Li Z."/>
            <person name="Crits-Christoph A."/>
            <person name="Burstein D."/>
            <person name="Anantharaman K."/>
            <person name="Lane K.R."/>
            <person name="Thomas B.C."/>
            <person name="Pan C."/>
            <person name="Northen T.R."/>
            <person name="Banfield J.F."/>
        </authorList>
    </citation>
    <scope>NUCLEOTIDE SEQUENCE [LARGE SCALE GENOMIC DNA]</scope>
    <source>
        <strain evidence="14">NP_1</strain>
    </source>
</reference>
<comment type="similarity">
    <text evidence="8 9">Belongs to the class-I aminoacyl-tRNA synthetase family. ValS type 1 subfamily.</text>
</comment>
<comment type="subunit">
    <text evidence="9">Monomer.</text>
</comment>
<evidence type="ECO:0000313" key="15">
    <source>
        <dbReference type="Proteomes" id="UP000315217"/>
    </source>
</evidence>
<keyword evidence="1 9" id="KW-0436">Ligase</keyword>
<keyword evidence="6 9" id="KW-0030">Aminoacyl-tRNA synthetase</keyword>
<evidence type="ECO:0000256" key="6">
    <source>
        <dbReference type="ARBA" id="ARBA00023146"/>
    </source>
</evidence>
<dbReference type="GO" id="GO:0005524">
    <property type="term" value="F:ATP binding"/>
    <property type="evidence" value="ECO:0007669"/>
    <property type="project" value="UniProtKB-UniRule"/>
</dbReference>
<dbReference type="GO" id="GO:0006438">
    <property type="term" value="P:valyl-tRNA aminoacylation"/>
    <property type="evidence" value="ECO:0007669"/>
    <property type="project" value="UniProtKB-UniRule"/>
</dbReference>
<dbReference type="CDD" id="cd07962">
    <property type="entry name" value="Anticodon_Ia_Val"/>
    <property type="match status" value="1"/>
</dbReference>
<sequence length="927" mass="104883">MSSVLRDGAFLFVVEVKLNTVATKTLPATYDPRQVEMAWYKTWMDSGYFHAAVDPSREPFVIMLPLPNVTGESHIGTGSTFSIQDVLIRWRRMQGRNALWQPGTDHAGIATQNVVERELAKEGLTLQQLGREKFVERVWQWKYRYGGIIDEQLKRMGFSLDWDRYVFTLDPGYSASVTEAFVRLFHEGLIYRGKRMVNWCPRDGSAISDLEVEYVEMDTSLWYVRYPGADGSPGIVIATQRPETIMADVAVGVHPDDDRYRRLVGTHVLVPIVNRRVPVIADARVDPQFGTGALKITPGHALVDNEIGADHGLPVLVVLDPKGRMTPETGKYAGMDRFEARKMVGEDLKTLGLVEKVEAYRTNVGTCDRCHAVIEPYISDQWFCDMKEMAARAAAAIRDGRVRFHHERWAKVILNFLDHIRPWTISRQLWWGHRIPVWQCDACGERAASTTPPQRCPRCGGQTLAQDPDVLDTWFSSGLWPFATLGWPADTTDLRYFYPGDVLVSDRGILFLWIARMIMLGLHFTGDVPFTDVYVAPTVMTLDGRRMSRSLGTGIDPMEMVEARGYGADAVRFALVSRCSQEQQDLRFSEKMIADVRNFSTKIWNAARFVLMNLGEFDPRAPAPAPAVLSAADRWIRSRYARLVEDVTAHLEAYEFDRTARALYDFIWSEYCDWYLEMAKVDLQAGTPTPASPARGGARERGNAGTRQERRNAVQHTLWCVLSNTMKLLHPIMPFITEEIWQHLPHDGPSIMISPWPQPPSRWTDPAAEREMNALMAVVRAIRSLRTELSIPPAQRVPLSLRAGKEGQQILERTRPYLAVLARVDPIRFDAPGTPRPAGSVTTVLAEAEIAIPLGGLIDVPTERSRLQKTLAATRMEMERLQQRLEDRDFTGRAPADVVSQQRRRAEELRAKTQRLQELLDSLSSVK</sequence>
<dbReference type="SUPFAM" id="SSF50677">
    <property type="entry name" value="ValRS/IleRS/LeuRS editing domain"/>
    <property type="match status" value="1"/>
</dbReference>
<dbReference type="InterPro" id="IPR009080">
    <property type="entry name" value="tRNAsynth_Ia_anticodon-bd"/>
</dbReference>
<evidence type="ECO:0000256" key="9">
    <source>
        <dbReference type="HAMAP-Rule" id="MF_02004"/>
    </source>
</evidence>
<comment type="domain">
    <text evidence="9">ValRS has two distinct active sites: one for aminoacylation and one for editing. The misactivated threonine is translocated from the active site to the editing site.</text>
</comment>
<dbReference type="EMBL" id="VBAI01000010">
    <property type="protein sequence ID" value="TMJ13172.1"/>
    <property type="molecule type" value="Genomic_DNA"/>
</dbReference>
<dbReference type="Gene3D" id="3.90.740.10">
    <property type="entry name" value="Valyl/Leucyl/Isoleucyl-tRNA synthetase, editing domain"/>
    <property type="match status" value="1"/>
</dbReference>
<accession>A0A537LYV7</accession>
<dbReference type="CDD" id="cd00817">
    <property type="entry name" value="ValRS_core"/>
    <property type="match status" value="1"/>
</dbReference>
<dbReference type="InterPro" id="IPR010978">
    <property type="entry name" value="tRNA-bd_arm"/>
</dbReference>
<dbReference type="InterPro" id="IPR002300">
    <property type="entry name" value="aa-tRNA-synth_Ia"/>
</dbReference>
<comment type="caution">
    <text evidence="9">Lacks conserved residue(s) required for the propagation of feature annotation.</text>
</comment>
<dbReference type="SUPFAM" id="SSF46589">
    <property type="entry name" value="tRNA-binding arm"/>
    <property type="match status" value="1"/>
</dbReference>
<evidence type="ECO:0000259" key="11">
    <source>
        <dbReference type="Pfam" id="PF00133"/>
    </source>
</evidence>
<evidence type="ECO:0000256" key="2">
    <source>
        <dbReference type="ARBA" id="ARBA00022741"/>
    </source>
</evidence>
<name>A0A537LYV7_9BACT</name>
<dbReference type="NCBIfam" id="TIGR00422">
    <property type="entry name" value="valS"/>
    <property type="match status" value="1"/>
</dbReference>
<dbReference type="InterPro" id="IPR033705">
    <property type="entry name" value="Anticodon_Ia_Val"/>
</dbReference>
<comment type="domain">
    <text evidence="9">The C-terminal coiled-coil domain is crucial for aminoacylation activity.</text>
</comment>
<dbReference type="Gene3D" id="1.10.730.10">
    <property type="entry name" value="Isoleucyl-tRNA Synthetase, Domain 1"/>
    <property type="match status" value="1"/>
</dbReference>
<feature type="domain" description="Valyl-tRNA synthetase tRNA-binding arm" evidence="13">
    <location>
        <begin position="859"/>
        <end position="923"/>
    </location>
</feature>
<dbReference type="FunFam" id="1.10.287.380:FF:000001">
    <property type="entry name" value="Valine--tRNA ligase"/>
    <property type="match status" value="1"/>
</dbReference>
<dbReference type="PANTHER" id="PTHR11946">
    <property type="entry name" value="VALYL-TRNA SYNTHETASES"/>
    <property type="match status" value="1"/>
</dbReference>
<dbReference type="InterPro" id="IPR013155">
    <property type="entry name" value="M/V/L/I-tRNA-synth_anticd-bd"/>
</dbReference>
<dbReference type="Pfam" id="PF10458">
    <property type="entry name" value="Val_tRNA-synt_C"/>
    <property type="match status" value="1"/>
</dbReference>
<dbReference type="Pfam" id="PF08264">
    <property type="entry name" value="Anticodon_1"/>
    <property type="match status" value="1"/>
</dbReference>
<dbReference type="InterPro" id="IPR009008">
    <property type="entry name" value="Val/Leu/Ile-tRNA-synth_edit"/>
</dbReference>
<dbReference type="GO" id="GO:0004832">
    <property type="term" value="F:valine-tRNA ligase activity"/>
    <property type="evidence" value="ECO:0007669"/>
    <property type="project" value="UniProtKB-UniRule"/>
</dbReference>
<keyword evidence="5 9" id="KW-0175">Coiled coil</keyword>
<dbReference type="PRINTS" id="PR00986">
    <property type="entry name" value="TRNASYNTHVAL"/>
</dbReference>
<keyword evidence="4 9" id="KW-0648">Protein biosynthesis</keyword>
<dbReference type="InterPro" id="IPR019499">
    <property type="entry name" value="Val-tRNA_synth_tRNA-bd"/>
</dbReference>
<evidence type="ECO:0000259" key="13">
    <source>
        <dbReference type="Pfam" id="PF10458"/>
    </source>
</evidence>
<protein>
    <recommendedName>
        <fullName evidence="9">Valine--tRNA ligase</fullName>
        <ecNumber evidence="9">6.1.1.9</ecNumber>
    </recommendedName>
    <alternativeName>
        <fullName evidence="9">Valyl-tRNA synthetase</fullName>
        <shortName evidence="9">ValRS</shortName>
    </alternativeName>
</protein>
<dbReference type="GO" id="GO:0002161">
    <property type="term" value="F:aminoacyl-tRNA deacylase activity"/>
    <property type="evidence" value="ECO:0007669"/>
    <property type="project" value="InterPro"/>
</dbReference>
<comment type="caution">
    <text evidence="14">The sequence shown here is derived from an EMBL/GenBank/DDBJ whole genome shotgun (WGS) entry which is preliminary data.</text>
</comment>
<evidence type="ECO:0000256" key="7">
    <source>
        <dbReference type="ARBA" id="ARBA00047552"/>
    </source>
</evidence>
<dbReference type="NCBIfam" id="NF004349">
    <property type="entry name" value="PRK05729.1"/>
    <property type="match status" value="1"/>
</dbReference>
<dbReference type="SUPFAM" id="SSF47323">
    <property type="entry name" value="Anticodon-binding domain of a subclass of class I aminoacyl-tRNA synthetases"/>
    <property type="match status" value="1"/>
</dbReference>
<feature type="region of interest" description="Disordered" evidence="10">
    <location>
        <begin position="687"/>
        <end position="710"/>
    </location>
</feature>
<comment type="function">
    <text evidence="9">Catalyzes the attachment of valine to tRNA(Val). As ValRS can inadvertently accommodate and process structurally similar amino acids such as threonine, to avoid such errors, it has a 'posttransfer' editing activity that hydrolyzes mischarged Thr-tRNA(Val) in a tRNA-dependent manner.</text>
</comment>
<dbReference type="AlphaFoldDB" id="A0A537LYV7"/>
<dbReference type="Pfam" id="PF00133">
    <property type="entry name" value="tRNA-synt_1"/>
    <property type="match status" value="1"/>
</dbReference>
<dbReference type="SUPFAM" id="SSF52374">
    <property type="entry name" value="Nucleotidylyl transferase"/>
    <property type="match status" value="1"/>
</dbReference>